<keyword evidence="2" id="KW-1185">Reference proteome</keyword>
<evidence type="ECO:0000313" key="2">
    <source>
        <dbReference type="Proteomes" id="UP000006329"/>
    </source>
</evidence>
<dbReference type="Proteomes" id="UP000006329">
    <property type="component" value="Unassembled WGS sequence"/>
</dbReference>
<evidence type="ECO:0000313" key="1">
    <source>
        <dbReference type="EMBL" id="EKO35732.1"/>
    </source>
</evidence>
<protein>
    <submittedName>
        <fullName evidence="1">Uncharacterized protein</fullName>
    </submittedName>
</protein>
<name>A0A0E2BL74_9LEPT</name>
<sequence length="37" mass="4623">MNSMHQMLFFIPNIPKWIDIYGIKFKFFYVFNNNHLL</sequence>
<organism evidence="1 2">
    <name type="scientific">Leptospira santarosai str. MOR084</name>
    <dbReference type="NCBI Taxonomy" id="1049984"/>
    <lineage>
        <taxon>Bacteria</taxon>
        <taxon>Pseudomonadati</taxon>
        <taxon>Spirochaetota</taxon>
        <taxon>Spirochaetia</taxon>
        <taxon>Leptospirales</taxon>
        <taxon>Leptospiraceae</taxon>
        <taxon>Leptospira</taxon>
    </lineage>
</organism>
<accession>A0A0E2BL74</accession>
<comment type="caution">
    <text evidence="1">The sequence shown here is derived from an EMBL/GenBank/DDBJ whole genome shotgun (WGS) entry which is preliminary data.</text>
</comment>
<dbReference type="AlphaFoldDB" id="A0A0E2BL74"/>
<gene>
    <name evidence="1" type="ORF">LEP1GSC179_2801</name>
</gene>
<proteinExistence type="predicted"/>
<dbReference type="EMBL" id="AHON02000011">
    <property type="protein sequence ID" value="EKO35732.1"/>
    <property type="molecule type" value="Genomic_DNA"/>
</dbReference>
<reference evidence="1" key="1">
    <citation type="submission" date="2012-10" db="EMBL/GenBank/DDBJ databases">
        <authorList>
            <person name="Harkins D.M."/>
            <person name="Durkin A.S."/>
            <person name="Brinkac L.M."/>
            <person name="Haft D.H."/>
            <person name="Selengut J.D."/>
            <person name="Sanka R."/>
            <person name="DePew J."/>
            <person name="Purushe J."/>
            <person name="Matthias M.A."/>
            <person name="Vinetz J.M."/>
            <person name="Sutton G.G."/>
            <person name="Nierman W.C."/>
            <person name="Fouts D.E."/>
        </authorList>
    </citation>
    <scope>NUCLEOTIDE SEQUENCE [LARGE SCALE GENOMIC DNA]</scope>
    <source>
        <strain evidence="1">MOR084</strain>
    </source>
</reference>